<dbReference type="InterPro" id="IPR029058">
    <property type="entry name" value="AB_hydrolase_fold"/>
</dbReference>
<proteinExistence type="predicted"/>
<dbReference type="InterPro" id="IPR001031">
    <property type="entry name" value="Thioesterase"/>
</dbReference>
<keyword evidence="3" id="KW-0808">Transferase</keyword>
<keyword evidence="2" id="KW-0597">Phosphoprotein</keyword>
<evidence type="ECO:0000256" key="2">
    <source>
        <dbReference type="ARBA" id="ARBA00022553"/>
    </source>
</evidence>
<name>A0AAD7AY66_9AGAR</name>
<dbReference type="InterPro" id="IPR020802">
    <property type="entry name" value="TesA-like"/>
</dbReference>
<dbReference type="SUPFAM" id="SSF53474">
    <property type="entry name" value="alpha/beta-Hydrolases"/>
    <property type="match status" value="1"/>
</dbReference>
<keyword evidence="1" id="KW-0596">Phosphopantetheine</keyword>
<sequence>MAGSPKLFSSILSPSMSKAQSGLVNSYHHISSLDRAAWGIHNPRFINGRPWDSVGDMAAAYAEYILGVTTGPVILGGWLFGGVAAYEIALQRANRGVAVKGIVLIDSPCPGDHNPLSDDLLDAILGLDERVAFSDLGVLVRRQFSMNAPTLQRYTPAWAPELAPPVVLLRSREGFRPEDVPDGIAKLTSRPVKVLDIPGHHFTVFHPSNISEVSCRLAEACEYIESLEV</sequence>
<dbReference type="Gene3D" id="3.40.50.1820">
    <property type="entry name" value="alpha/beta hydrolase"/>
    <property type="match status" value="1"/>
</dbReference>
<feature type="domain" description="Thioesterase TesA-like" evidence="4">
    <location>
        <begin position="19"/>
        <end position="224"/>
    </location>
</feature>
<evidence type="ECO:0000313" key="5">
    <source>
        <dbReference type="EMBL" id="KAJ7603910.1"/>
    </source>
</evidence>
<reference evidence="5" key="1">
    <citation type="submission" date="2023-03" db="EMBL/GenBank/DDBJ databases">
        <title>Massive genome expansion in bonnet fungi (Mycena s.s.) driven by repeated elements and novel gene families across ecological guilds.</title>
        <authorList>
            <consortium name="Lawrence Berkeley National Laboratory"/>
            <person name="Harder C.B."/>
            <person name="Miyauchi S."/>
            <person name="Viragh M."/>
            <person name="Kuo A."/>
            <person name="Thoen E."/>
            <person name="Andreopoulos B."/>
            <person name="Lu D."/>
            <person name="Skrede I."/>
            <person name="Drula E."/>
            <person name="Henrissat B."/>
            <person name="Morin E."/>
            <person name="Kohler A."/>
            <person name="Barry K."/>
            <person name="LaButti K."/>
            <person name="Morin E."/>
            <person name="Salamov A."/>
            <person name="Lipzen A."/>
            <person name="Mereny Z."/>
            <person name="Hegedus B."/>
            <person name="Baldrian P."/>
            <person name="Stursova M."/>
            <person name="Weitz H."/>
            <person name="Taylor A."/>
            <person name="Grigoriev I.V."/>
            <person name="Nagy L.G."/>
            <person name="Martin F."/>
            <person name="Kauserud H."/>
        </authorList>
    </citation>
    <scope>NUCLEOTIDE SEQUENCE</scope>
    <source>
        <strain evidence="5">9284</strain>
    </source>
</reference>
<protein>
    <submittedName>
        <fullName evidence="5">Alpha/Beta hydrolase protein</fullName>
    </submittedName>
</protein>
<dbReference type="Pfam" id="PF00975">
    <property type="entry name" value="Thioesterase"/>
    <property type="match status" value="1"/>
</dbReference>
<dbReference type="SMART" id="SM00824">
    <property type="entry name" value="PKS_TE"/>
    <property type="match status" value="1"/>
</dbReference>
<dbReference type="EMBL" id="JARKIF010000121">
    <property type="protein sequence ID" value="KAJ7603910.1"/>
    <property type="molecule type" value="Genomic_DNA"/>
</dbReference>
<evidence type="ECO:0000313" key="6">
    <source>
        <dbReference type="Proteomes" id="UP001221142"/>
    </source>
</evidence>
<organism evidence="5 6">
    <name type="scientific">Roridomyces roridus</name>
    <dbReference type="NCBI Taxonomy" id="1738132"/>
    <lineage>
        <taxon>Eukaryota</taxon>
        <taxon>Fungi</taxon>
        <taxon>Dikarya</taxon>
        <taxon>Basidiomycota</taxon>
        <taxon>Agaricomycotina</taxon>
        <taxon>Agaricomycetes</taxon>
        <taxon>Agaricomycetidae</taxon>
        <taxon>Agaricales</taxon>
        <taxon>Marasmiineae</taxon>
        <taxon>Mycenaceae</taxon>
        <taxon>Roridomyces</taxon>
    </lineage>
</organism>
<evidence type="ECO:0000256" key="1">
    <source>
        <dbReference type="ARBA" id="ARBA00022450"/>
    </source>
</evidence>
<dbReference type="GO" id="GO:0016740">
    <property type="term" value="F:transferase activity"/>
    <property type="evidence" value="ECO:0007669"/>
    <property type="project" value="UniProtKB-KW"/>
</dbReference>
<dbReference type="GO" id="GO:0016787">
    <property type="term" value="F:hydrolase activity"/>
    <property type="evidence" value="ECO:0007669"/>
    <property type="project" value="UniProtKB-KW"/>
</dbReference>
<dbReference type="Proteomes" id="UP001221142">
    <property type="component" value="Unassembled WGS sequence"/>
</dbReference>
<keyword evidence="6" id="KW-1185">Reference proteome</keyword>
<accession>A0AAD7AY66</accession>
<gene>
    <name evidence="5" type="ORF">FB45DRAFT_1085333</name>
</gene>
<keyword evidence="5" id="KW-0378">Hydrolase</keyword>
<evidence type="ECO:0000259" key="4">
    <source>
        <dbReference type="SMART" id="SM00824"/>
    </source>
</evidence>
<evidence type="ECO:0000256" key="3">
    <source>
        <dbReference type="ARBA" id="ARBA00022679"/>
    </source>
</evidence>
<comment type="caution">
    <text evidence="5">The sequence shown here is derived from an EMBL/GenBank/DDBJ whole genome shotgun (WGS) entry which is preliminary data.</text>
</comment>
<dbReference type="AlphaFoldDB" id="A0AAD7AY66"/>